<evidence type="ECO:0008006" key="4">
    <source>
        <dbReference type="Google" id="ProtNLM"/>
    </source>
</evidence>
<keyword evidence="1" id="KW-0812">Transmembrane</keyword>
<protein>
    <recommendedName>
        <fullName evidence="4">Phage holin family protein</fullName>
    </recommendedName>
</protein>
<keyword evidence="1" id="KW-0472">Membrane</keyword>
<proteinExistence type="predicted"/>
<dbReference type="EMBL" id="JBHRTQ010000003">
    <property type="protein sequence ID" value="MFC3173301.1"/>
    <property type="molecule type" value="Genomic_DNA"/>
</dbReference>
<accession>A0ABV7IR22</accession>
<feature type="transmembrane region" description="Helical" evidence="1">
    <location>
        <begin position="129"/>
        <end position="150"/>
    </location>
</feature>
<dbReference type="RefSeq" id="WP_379508682.1">
    <property type="nucleotide sequence ID" value="NZ_JBHRTQ010000003.1"/>
</dbReference>
<evidence type="ECO:0000256" key="1">
    <source>
        <dbReference type="SAM" id="Phobius"/>
    </source>
</evidence>
<organism evidence="2 3">
    <name type="scientific">Novosphingobium bradum</name>
    <dbReference type="NCBI Taxonomy" id="1737444"/>
    <lineage>
        <taxon>Bacteria</taxon>
        <taxon>Pseudomonadati</taxon>
        <taxon>Pseudomonadota</taxon>
        <taxon>Alphaproteobacteria</taxon>
        <taxon>Sphingomonadales</taxon>
        <taxon>Sphingomonadaceae</taxon>
        <taxon>Novosphingobium</taxon>
    </lineage>
</organism>
<comment type="caution">
    <text evidence="2">The sequence shown here is derived from an EMBL/GenBank/DDBJ whole genome shotgun (WGS) entry which is preliminary data.</text>
</comment>
<evidence type="ECO:0000313" key="3">
    <source>
        <dbReference type="Proteomes" id="UP001595604"/>
    </source>
</evidence>
<keyword evidence="1" id="KW-1133">Transmembrane helix</keyword>
<evidence type="ECO:0000313" key="2">
    <source>
        <dbReference type="EMBL" id="MFC3173301.1"/>
    </source>
</evidence>
<feature type="transmembrane region" description="Helical" evidence="1">
    <location>
        <begin position="103"/>
        <end position="123"/>
    </location>
</feature>
<reference evidence="3" key="1">
    <citation type="journal article" date="2019" name="Int. J. Syst. Evol. Microbiol.">
        <title>The Global Catalogue of Microorganisms (GCM) 10K type strain sequencing project: providing services to taxonomists for standard genome sequencing and annotation.</title>
        <authorList>
            <consortium name="The Broad Institute Genomics Platform"/>
            <consortium name="The Broad Institute Genome Sequencing Center for Infectious Disease"/>
            <person name="Wu L."/>
            <person name="Ma J."/>
        </authorList>
    </citation>
    <scope>NUCLEOTIDE SEQUENCE [LARGE SCALE GENOMIC DNA]</scope>
    <source>
        <strain evidence="3">KCTC 42984</strain>
    </source>
</reference>
<keyword evidence="3" id="KW-1185">Reference proteome</keyword>
<gene>
    <name evidence="2" type="ORF">ACFOD9_03440</name>
</gene>
<name>A0ABV7IR22_9SPHN</name>
<dbReference type="Proteomes" id="UP001595604">
    <property type="component" value="Unassembled WGS sequence"/>
</dbReference>
<sequence length="164" mass="16933">MAIDIGAARQHLSRLNLADLLPDGDAELSNIVAIARDVANKASGKLETFWDDATQTGSLKAMANRIGTGSGDHVVKASAPGFFSFSSSDETQSSPDVAVGMPLIGAMALVGLAAGAAVAAVIAVAASEFALALIIVVLLYIYLKSSWAMFKRALERLGSLIQGQ</sequence>